<proteinExistence type="inferred from homology"/>
<feature type="domain" description="NAD-dependent epimerase/dehydratase" evidence="2">
    <location>
        <begin position="3"/>
        <end position="212"/>
    </location>
</feature>
<comment type="similarity">
    <text evidence="1">Belongs to the NAD(P)-dependent epimerase/dehydratase family. SDR39U1 subfamily.</text>
</comment>
<dbReference type="SUPFAM" id="SSF51735">
    <property type="entry name" value="NAD(P)-binding Rossmann-fold domains"/>
    <property type="match status" value="1"/>
</dbReference>
<dbReference type="Proteomes" id="UP000295537">
    <property type="component" value="Unassembled WGS sequence"/>
</dbReference>
<sequence>MRIFIAGGTGFIGQALCRALVKRGDQLTVLSRQPLMDTQAVRFCQNIAEFTDFNAFDAVINLAGEPIFDKRWAVVQKEKLLKSRIGITQQIVQRIEQSEDPPKVFLSGSATGFYGNLPNAKMYTEQTASGTHFAADICRQWESEAMKASHQTRLCLLRTGMVLDSSGGALKKMLPLFRLGLAGKIGNGKQCWAWISLYDHVRAMLFLLDNPACSGAFNFVAPQAVSNANFTATLASALNRPAFLCVPEFMLKMVLGERSQLLLDNQPLYPQKLLQAGFKFKEPELAPFLAKLMNRKRYL</sequence>
<evidence type="ECO:0000313" key="5">
    <source>
        <dbReference type="Proteomes" id="UP000295537"/>
    </source>
</evidence>
<organism evidence="4 5">
    <name type="scientific">Nicoletella semolina</name>
    <dbReference type="NCBI Taxonomy" id="271160"/>
    <lineage>
        <taxon>Bacteria</taxon>
        <taxon>Pseudomonadati</taxon>
        <taxon>Pseudomonadota</taxon>
        <taxon>Gammaproteobacteria</taxon>
        <taxon>Pasteurellales</taxon>
        <taxon>Pasteurellaceae</taxon>
        <taxon>Nicoletella</taxon>
    </lineage>
</organism>
<name>A0A4R2N6I6_9PAST</name>
<dbReference type="Gene3D" id="3.40.50.720">
    <property type="entry name" value="NAD(P)-binding Rossmann-like Domain"/>
    <property type="match status" value="1"/>
</dbReference>
<dbReference type="PANTHER" id="PTHR11092:SF0">
    <property type="entry name" value="EPIMERASE FAMILY PROTEIN SDR39U1"/>
    <property type="match status" value="1"/>
</dbReference>
<evidence type="ECO:0000259" key="2">
    <source>
        <dbReference type="Pfam" id="PF01370"/>
    </source>
</evidence>
<accession>A0A4R2N6I6</accession>
<reference evidence="4 5" key="1">
    <citation type="submission" date="2019-03" db="EMBL/GenBank/DDBJ databases">
        <title>Genomic Encyclopedia of Type Strains, Phase IV (KMG-IV): sequencing the most valuable type-strain genomes for metagenomic binning, comparative biology and taxonomic classification.</title>
        <authorList>
            <person name="Goeker M."/>
        </authorList>
    </citation>
    <scope>NUCLEOTIDE SEQUENCE [LARGE SCALE GENOMIC DNA]</scope>
    <source>
        <strain evidence="4 5">DSM 16380</strain>
    </source>
</reference>
<evidence type="ECO:0000256" key="1">
    <source>
        <dbReference type="ARBA" id="ARBA00009353"/>
    </source>
</evidence>
<dbReference type="InterPro" id="IPR010099">
    <property type="entry name" value="SDR39U1"/>
</dbReference>
<evidence type="ECO:0000259" key="3">
    <source>
        <dbReference type="Pfam" id="PF08338"/>
    </source>
</evidence>
<evidence type="ECO:0008006" key="6">
    <source>
        <dbReference type="Google" id="ProtNLM"/>
    </source>
</evidence>
<dbReference type="OrthoDB" id="9801773at2"/>
<protein>
    <recommendedName>
        <fullName evidence="6">TIGR01777 family protein</fullName>
    </recommendedName>
</protein>
<evidence type="ECO:0000313" key="4">
    <source>
        <dbReference type="EMBL" id="TCP16530.1"/>
    </source>
</evidence>
<dbReference type="EMBL" id="SLXJ01000011">
    <property type="protein sequence ID" value="TCP16530.1"/>
    <property type="molecule type" value="Genomic_DNA"/>
</dbReference>
<dbReference type="InterPro" id="IPR036291">
    <property type="entry name" value="NAD(P)-bd_dom_sf"/>
</dbReference>
<dbReference type="InterPro" id="IPR013549">
    <property type="entry name" value="DUF1731"/>
</dbReference>
<keyword evidence="5" id="KW-1185">Reference proteome</keyword>
<dbReference type="AlphaFoldDB" id="A0A4R2N6I6"/>
<gene>
    <name evidence="4" type="ORF">EV693_11170</name>
</gene>
<dbReference type="PANTHER" id="PTHR11092">
    <property type="entry name" value="SUGAR NUCLEOTIDE EPIMERASE RELATED"/>
    <property type="match status" value="1"/>
</dbReference>
<dbReference type="NCBIfam" id="TIGR01777">
    <property type="entry name" value="yfcH"/>
    <property type="match status" value="1"/>
</dbReference>
<dbReference type="InterPro" id="IPR001509">
    <property type="entry name" value="Epimerase_deHydtase"/>
</dbReference>
<comment type="caution">
    <text evidence="4">The sequence shown here is derived from an EMBL/GenBank/DDBJ whole genome shotgun (WGS) entry which is preliminary data.</text>
</comment>
<feature type="domain" description="DUF1731" evidence="3">
    <location>
        <begin position="246"/>
        <end position="291"/>
    </location>
</feature>
<dbReference type="Pfam" id="PF01370">
    <property type="entry name" value="Epimerase"/>
    <property type="match status" value="1"/>
</dbReference>
<dbReference type="Pfam" id="PF08338">
    <property type="entry name" value="DUF1731"/>
    <property type="match status" value="1"/>
</dbReference>
<dbReference type="RefSeq" id="WP_132501756.1">
    <property type="nucleotide sequence ID" value="NZ_LVXA01000001.1"/>
</dbReference>